<evidence type="ECO:0000256" key="5">
    <source>
        <dbReference type="SAM" id="MobiDB-lite"/>
    </source>
</evidence>
<dbReference type="Pfam" id="PF03357">
    <property type="entry name" value="Snf7"/>
    <property type="match status" value="1"/>
</dbReference>
<dbReference type="GO" id="GO:0005771">
    <property type="term" value="C:multivesicular body"/>
    <property type="evidence" value="ECO:0007669"/>
    <property type="project" value="TreeGrafter"/>
</dbReference>
<dbReference type="PANTHER" id="PTHR22761:SF10">
    <property type="entry name" value="GH13992P"/>
    <property type="match status" value="1"/>
</dbReference>
<organism evidence="6">
    <name type="scientific">Leptocylindrus danicus</name>
    <dbReference type="NCBI Taxonomy" id="163516"/>
    <lineage>
        <taxon>Eukaryota</taxon>
        <taxon>Sar</taxon>
        <taxon>Stramenopiles</taxon>
        <taxon>Ochrophyta</taxon>
        <taxon>Bacillariophyta</taxon>
        <taxon>Coscinodiscophyceae</taxon>
        <taxon>Chaetocerotophycidae</taxon>
        <taxon>Leptocylindrales</taxon>
        <taxon>Leptocylindraceae</taxon>
        <taxon>Leptocylindrus</taxon>
    </lineage>
</organism>
<dbReference type="PANTHER" id="PTHR22761">
    <property type="entry name" value="CHARGED MULTIVESICULAR BODY PROTEIN"/>
    <property type="match status" value="1"/>
</dbReference>
<feature type="region of interest" description="Disordered" evidence="5">
    <location>
        <begin position="1"/>
        <end position="37"/>
    </location>
</feature>
<keyword evidence="3" id="KW-0967">Endosome</keyword>
<feature type="region of interest" description="Disordered" evidence="5">
    <location>
        <begin position="198"/>
        <end position="223"/>
    </location>
</feature>
<protein>
    <submittedName>
        <fullName evidence="6">Uncharacterized protein</fullName>
    </submittedName>
</protein>
<evidence type="ECO:0000313" key="6">
    <source>
        <dbReference type="EMBL" id="CAD9613971.1"/>
    </source>
</evidence>
<comment type="similarity">
    <text evidence="2">Belongs to the SNF7 family.</text>
</comment>
<dbReference type="EMBL" id="HBGY01033421">
    <property type="protein sequence ID" value="CAD9613971.1"/>
    <property type="molecule type" value="Transcribed_RNA"/>
</dbReference>
<gene>
    <name evidence="6" type="ORF">LDAN0321_LOCUS20954</name>
</gene>
<evidence type="ECO:0000256" key="3">
    <source>
        <dbReference type="ARBA" id="ARBA00022753"/>
    </source>
</evidence>
<sequence length="239" mass="26255">MNFNLFGKKKTTSATKAPPPSTSTSKPARPRGKDPASTIVTLREQLAQQDKRIALLDKRIAGSVAEAKDKMAKKDKRGAMFALKRKKMYEAEIEKIENTKITIETQVIALESAVQNKETVNAMQQANSAMKDVRKENDVEAVDDLMDNIKEELDTAAEISNAISQPVDPYAYDDDELLAELNQLEEDDLEAELLKPTPAEAAALNLPTVPDNKLPAQQEAEDEEAALKALEAEMEAMAA</sequence>
<dbReference type="GO" id="GO:0032511">
    <property type="term" value="P:late endosome to vacuole transport via multivesicular body sorting pathway"/>
    <property type="evidence" value="ECO:0007669"/>
    <property type="project" value="TreeGrafter"/>
</dbReference>
<comment type="subcellular location">
    <subcellularLocation>
        <location evidence="1">Endosome</location>
    </subcellularLocation>
</comment>
<evidence type="ECO:0000256" key="4">
    <source>
        <dbReference type="SAM" id="Coils"/>
    </source>
</evidence>
<feature type="compositionally biased region" description="Low complexity" evidence="5">
    <location>
        <begin position="12"/>
        <end position="27"/>
    </location>
</feature>
<feature type="coiled-coil region" evidence="4">
    <location>
        <begin position="39"/>
        <end position="136"/>
    </location>
</feature>
<dbReference type="GO" id="GO:0000815">
    <property type="term" value="C:ESCRT III complex"/>
    <property type="evidence" value="ECO:0007669"/>
    <property type="project" value="TreeGrafter"/>
</dbReference>
<proteinExistence type="inferred from homology"/>
<dbReference type="GO" id="GO:0006900">
    <property type="term" value="P:vesicle budding from membrane"/>
    <property type="evidence" value="ECO:0007669"/>
    <property type="project" value="TreeGrafter"/>
</dbReference>
<evidence type="ECO:0000256" key="1">
    <source>
        <dbReference type="ARBA" id="ARBA00004177"/>
    </source>
</evidence>
<accession>A0A7S2LST0</accession>
<reference evidence="6" key="1">
    <citation type="submission" date="2021-01" db="EMBL/GenBank/DDBJ databases">
        <authorList>
            <person name="Corre E."/>
            <person name="Pelletier E."/>
            <person name="Niang G."/>
            <person name="Scheremetjew M."/>
            <person name="Finn R."/>
            <person name="Kale V."/>
            <person name="Holt S."/>
            <person name="Cochrane G."/>
            <person name="Meng A."/>
            <person name="Brown T."/>
            <person name="Cohen L."/>
        </authorList>
    </citation>
    <scope>NUCLEOTIDE SEQUENCE</scope>
    <source>
        <strain evidence="6">B650</strain>
    </source>
</reference>
<name>A0A7S2LST0_9STRA</name>
<dbReference type="InterPro" id="IPR005024">
    <property type="entry name" value="Snf7_fam"/>
</dbReference>
<evidence type="ECO:0000256" key="2">
    <source>
        <dbReference type="ARBA" id="ARBA00006190"/>
    </source>
</evidence>
<dbReference type="Gene3D" id="1.10.287.1060">
    <property type="entry name" value="ESAT-6-like"/>
    <property type="match status" value="1"/>
</dbReference>
<dbReference type="GO" id="GO:0009898">
    <property type="term" value="C:cytoplasmic side of plasma membrane"/>
    <property type="evidence" value="ECO:0007669"/>
    <property type="project" value="TreeGrafter"/>
</dbReference>
<dbReference type="AlphaFoldDB" id="A0A7S2LST0"/>
<keyword evidence="4" id="KW-0175">Coiled coil</keyword>